<evidence type="ECO:0000313" key="4">
    <source>
        <dbReference type="Proteomes" id="UP000198833"/>
    </source>
</evidence>
<organism evidence="3 4">
    <name type="scientific">Ignavigranum ruoffiae</name>
    <dbReference type="NCBI Taxonomy" id="89093"/>
    <lineage>
        <taxon>Bacteria</taxon>
        <taxon>Bacillati</taxon>
        <taxon>Bacillota</taxon>
        <taxon>Bacilli</taxon>
        <taxon>Lactobacillales</taxon>
        <taxon>Aerococcaceae</taxon>
        <taxon>Ignavigranum</taxon>
    </lineage>
</organism>
<gene>
    <name evidence="3" type="ORF">SAMN04488558_101310</name>
</gene>
<sequence>MKKNTYRYLGIGFLLSALLTAGFETLVRGNPPLEGMSVQAIFNNNETALKEKESEISQLNEEQASLNQEIKSLQQDKDKLEKSNKENQDEIESLQKANASLVKEYGGDTDESTDETTDENNSQENQNNGEQTVTIPEGLSSAEIGQLLLDQGIITDAQALQDLIDTWELNEYIQANDYQLSADMSLDEILSIITNGAYYY</sequence>
<evidence type="ECO:0000313" key="3">
    <source>
        <dbReference type="EMBL" id="SEP66902.1"/>
    </source>
</evidence>
<dbReference type="AlphaFoldDB" id="A0A1H8ZR61"/>
<evidence type="ECO:0008006" key="5">
    <source>
        <dbReference type="Google" id="ProtNLM"/>
    </source>
</evidence>
<evidence type="ECO:0000256" key="1">
    <source>
        <dbReference type="SAM" id="Coils"/>
    </source>
</evidence>
<dbReference type="RefSeq" id="WP_092570071.1">
    <property type="nucleotide sequence ID" value="NZ_FOEN01000001.1"/>
</dbReference>
<dbReference type="EMBL" id="FOEN01000001">
    <property type="protein sequence ID" value="SEP66902.1"/>
    <property type="molecule type" value="Genomic_DNA"/>
</dbReference>
<evidence type="ECO:0000256" key="2">
    <source>
        <dbReference type="SAM" id="MobiDB-lite"/>
    </source>
</evidence>
<dbReference type="STRING" id="89093.SAMN04488558_101310"/>
<dbReference type="Gene3D" id="3.30.1490.480">
    <property type="entry name" value="Endolytic murein transglycosylase"/>
    <property type="match status" value="1"/>
</dbReference>
<feature type="compositionally biased region" description="Low complexity" evidence="2">
    <location>
        <begin position="119"/>
        <end position="131"/>
    </location>
</feature>
<proteinExistence type="predicted"/>
<feature type="region of interest" description="Disordered" evidence="2">
    <location>
        <begin position="105"/>
        <end position="131"/>
    </location>
</feature>
<name>A0A1H8ZR61_9LACT</name>
<keyword evidence="4" id="KW-1185">Reference proteome</keyword>
<dbReference type="OrthoDB" id="2138957at2"/>
<feature type="compositionally biased region" description="Acidic residues" evidence="2">
    <location>
        <begin position="107"/>
        <end position="118"/>
    </location>
</feature>
<accession>A0A1H8ZR61</accession>
<feature type="coiled-coil region" evidence="1">
    <location>
        <begin position="42"/>
        <end position="104"/>
    </location>
</feature>
<protein>
    <recommendedName>
        <fullName evidence="5">YceG-like family protein</fullName>
    </recommendedName>
</protein>
<keyword evidence="1" id="KW-0175">Coiled coil</keyword>
<reference evidence="3 4" key="1">
    <citation type="submission" date="2016-10" db="EMBL/GenBank/DDBJ databases">
        <authorList>
            <person name="de Groot N.N."/>
        </authorList>
    </citation>
    <scope>NUCLEOTIDE SEQUENCE [LARGE SCALE GENOMIC DNA]</scope>
    <source>
        <strain evidence="3 4">DSM 15695</strain>
    </source>
</reference>
<dbReference type="Proteomes" id="UP000198833">
    <property type="component" value="Unassembled WGS sequence"/>
</dbReference>